<dbReference type="GO" id="GO:0005634">
    <property type="term" value="C:nucleus"/>
    <property type="evidence" value="ECO:0007669"/>
    <property type="project" value="TreeGrafter"/>
</dbReference>
<evidence type="ECO:0000313" key="4">
    <source>
        <dbReference type="EMBL" id="KFO89317.1"/>
    </source>
</evidence>
<keyword evidence="2" id="KW-0863">Zinc-finger</keyword>
<dbReference type="Gene3D" id="3.30.40.10">
    <property type="entry name" value="Zinc/RING finger domain, C3HC4 (zinc finger)"/>
    <property type="match status" value="1"/>
</dbReference>
<dbReference type="InterPro" id="IPR051188">
    <property type="entry name" value="PHD-type_Zinc_Finger"/>
</dbReference>
<feature type="non-terminal residue" evidence="4">
    <location>
        <position position="1"/>
    </location>
</feature>
<sequence>AAITCWEKGCDRSFRLPCAAEGECVTQFFGLHRSFCWQHCPEQAVEVALEESSTCLLCMDLVRDRKSYGAMVCPACQHAYLHRRCIQKQATHASTCFHCLRCLNQDQFVTETLTTGI</sequence>
<dbReference type="InterPro" id="IPR019786">
    <property type="entry name" value="Zinc_finger_PHD-type_CS"/>
</dbReference>
<protein>
    <submittedName>
        <fullName evidence="4">G2/M phase-specific E3 ubiquitin-protein ligase</fullName>
    </submittedName>
</protein>
<dbReference type="EMBL" id="KL520100">
    <property type="protein sequence ID" value="KFO89317.1"/>
    <property type="molecule type" value="Genomic_DNA"/>
</dbReference>
<gene>
    <name evidence="4" type="ORF">N320_01274</name>
</gene>
<keyword evidence="3" id="KW-0862">Zinc</keyword>
<organism evidence="4 5">
    <name type="scientific">Buceros rhinoceros silvestris</name>
    <dbReference type="NCBI Taxonomy" id="175836"/>
    <lineage>
        <taxon>Eukaryota</taxon>
        <taxon>Metazoa</taxon>
        <taxon>Chordata</taxon>
        <taxon>Craniata</taxon>
        <taxon>Vertebrata</taxon>
        <taxon>Euteleostomi</taxon>
        <taxon>Archelosauria</taxon>
        <taxon>Archosauria</taxon>
        <taxon>Dinosauria</taxon>
        <taxon>Saurischia</taxon>
        <taxon>Theropoda</taxon>
        <taxon>Coelurosauria</taxon>
        <taxon>Aves</taxon>
        <taxon>Neognathae</taxon>
        <taxon>Neoaves</taxon>
        <taxon>Telluraves</taxon>
        <taxon>Coraciimorphae</taxon>
        <taxon>Bucerotiformes</taxon>
        <taxon>Bucerotidae</taxon>
        <taxon>Buceros</taxon>
    </lineage>
</organism>
<feature type="non-terminal residue" evidence="4">
    <location>
        <position position="117"/>
    </location>
</feature>
<dbReference type="Proteomes" id="UP000054064">
    <property type="component" value="Unassembled WGS sequence"/>
</dbReference>
<evidence type="ECO:0000256" key="1">
    <source>
        <dbReference type="ARBA" id="ARBA00022723"/>
    </source>
</evidence>
<evidence type="ECO:0000313" key="5">
    <source>
        <dbReference type="Proteomes" id="UP000054064"/>
    </source>
</evidence>
<dbReference type="InterPro" id="IPR013083">
    <property type="entry name" value="Znf_RING/FYVE/PHD"/>
</dbReference>
<name>A0A091H3C4_BUCRH</name>
<keyword evidence="1" id="KW-0479">Metal-binding</keyword>
<dbReference type="PROSITE" id="PS01359">
    <property type="entry name" value="ZF_PHD_1"/>
    <property type="match status" value="1"/>
</dbReference>
<dbReference type="PANTHER" id="PTHR12420:SF47">
    <property type="entry name" value="PHD FINGER PROTEIN 7"/>
    <property type="match status" value="1"/>
</dbReference>
<keyword evidence="5" id="KW-1185">Reference proteome</keyword>
<reference evidence="4 5" key="1">
    <citation type="submission" date="2014-04" db="EMBL/GenBank/DDBJ databases">
        <title>Genome evolution of avian class.</title>
        <authorList>
            <person name="Zhang G."/>
            <person name="Li C."/>
        </authorList>
    </citation>
    <scope>NUCLEOTIDE SEQUENCE [LARGE SCALE GENOMIC DNA]</scope>
    <source>
        <strain evidence="4">BGI_N320</strain>
    </source>
</reference>
<evidence type="ECO:0000256" key="3">
    <source>
        <dbReference type="ARBA" id="ARBA00022833"/>
    </source>
</evidence>
<dbReference type="AlphaFoldDB" id="A0A091H3C4"/>
<proteinExistence type="predicted"/>
<evidence type="ECO:0000256" key="2">
    <source>
        <dbReference type="ARBA" id="ARBA00022771"/>
    </source>
</evidence>
<accession>A0A091H3C4</accession>
<dbReference type="GO" id="GO:0008270">
    <property type="term" value="F:zinc ion binding"/>
    <property type="evidence" value="ECO:0007669"/>
    <property type="project" value="UniProtKB-KW"/>
</dbReference>
<dbReference type="PANTHER" id="PTHR12420">
    <property type="entry name" value="PHD FINGER PROTEIN"/>
    <property type="match status" value="1"/>
</dbReference>